<dbReference type="EMBL" id="JAIWYP010000002">
    <property type="protein sequence ID" value="KAH3861434.1"/>
    <property type="molecule type" value="Genomic_DNA"/>
</dbReference>
<name>A0A9D4RAU6_DREPO</name>
<proteinExistence type="predicted"/>
<protein>
    <submittedName>
        <fullName evidence="1">Uncharacterized protein</fullName>
    </submittedName>
</protein>
<reference evidence="1" key="1">
    <citation type="journal article" date="2019" name="bioRxiv">
        <title>The Genome of the Zebra Mussel, Dreissena polymorpha: A Resource for Invasive Species Research.</title>
        <authorList>
            <person name="McCartney M.A."/>
            <person name="Auch B."/>
            <person name="Kono T."/>
            <person name="Mallez S."/>
            <person name="Zhang Y."/>
            <person name="Obille A."/>
            <person name="Becker A."/>
            <person name="Abrahante J.E."/>
            <person name="Garbe J."/>
            <person name="Badalamenti J.P."/>
            <person name="Herman A."/>
            <person name="Mangelson H."/>
            <person name="Liachko I."/>
            <person name="Sullivan S."/>
            <person name="Sone E.D."/>
            <person name="Koren S."/>
            <person name="Silverstein K.A.T."/>
            <person name="Beckman K.B."/>
            <person name="Gohl D.M."/>
        </authorList>
    </citation>
    <scope>NUCLEOTIDE SEQUENCE</scope>
    <source>
        <strain evidence="1">Duluth1</strain>
        <tissue evidence="1">Whole animal</tissue>
    </source>
</reference>
<organism evidence="1 2">
    <name type="scientific">Dreissena polymorpha</name>
    <name type="common">Zebra mussel</name>
    <name type="synonym">Mytilus polymorpha</name>
    <dbReference type="NCBI Taxonomy" id="45954"/>
    <lineage>
        <taxon>Eukaryota</taxon>
        <taxon>Metazoa</taxon>
        <taxon>Spiralia</taxon>
        <taxon>Lophotrochozoa</taxon>
        <taxon>Mollusca</taxon>
        <taxon>Bivalvia</taxon>
        <taxon>Autobranchia</taxon>
        <taxon>Heteroconchia</taxon>
        <taxon>Euheterodonta</taxon>
        <taxon>Imparidentia</taxon>
        <taxon>Neoheterodontei</taxon>
        <taxon>Myida</taxon>
        <taxon>Dreissenoidea</taxon>
        <taxon>Dreissenidae</taxon>
        <taxon>Dreissena</taxon>
    </lineage>
</organism>
<keyword evidence="2" id="KW-1185">Reference proteome</keyword>
<gene>
    <name evidence="1" type="ORF">DPMN_024363</name>
</gene>
<sequence>MSVDSMKTWTDTAKNAGMIVAVVDSRKPTPNGIDELASNTKQSFQTNMFDMLPYSLVIQRSLCTGEEASADV</sequence>
<dbReference type="AlphaFoldDB" id="A0A9D4RAU6"/>
<accession>A0A9D4RAU6</accession>
<comment type="caution">
    <text evidence="1">The sequence shown here is derived from an EMBL/GenBank/DDBJ whole genome shotgun (WGS) entry which is preliminary data.</text>
</comment>
<reference evidence="1" key="2">
    <citation type="submission" date="2020-11" db="EMBL/GenBank/DDBJ databases">
        <authorList>
            <person name="McCartney M.A."/>
            <person name="Auch B."/>
            <person name="Kono T."/>
            <person name="Mallez S."/>
            <person name="Becker A."/>
            <person name="Gohl D.M."/>
            <person name="Silverstein K.A.T."/>
            <person name="Koren S."/>
            <person name="Bechman K.B."/>
            <person name="Herman A."/>
            <person name="Abrahante J.E."/>
            <person name="Garbe J."/>
        </authorList>
    </citation>
    <scope>NUCLEOTIDE SEQUENCE</scope>
    <source>
        <strain evidence="1">Duluth1</strain>
        <tissue evidence="1">Whole animal</tissue>
    </source>
</reference>
<dbReference type="Proteomes" id="UP000828390">
    <property type="component" value="Unassembled WGS sequence"/>
</dbReference>
<evidence type="ECO:0000313" key="2">
    <source>
        <dbReference type="Proteomes" id="UP000828390"/>
    </source>
</evidence>
<evidence type="ECO:0000313" key="1">
    <source>
        <dbReference type="EMBL" id="KAH3861434.1"/>
    </source>
</evidence>